<evidence type="ECO:0000313" key="5">
    <source>
        <dbReference type="EMBL" id="NIH79338.1"/>
    </source>
</evidence>
<dbReference type="EMBL" id="JAANOU010000001">
    <property type="protein sequence ID" value="NIH79338.1"/>
    <property type="molecule type" value="Genomic_DNA"/>
</dbReference>
<dbReference type="Pfam" id="PF01497">
    <property type="entry name" value="Peripla_BP_2"/>
    <property type="match status" value="1"/>
</dbReference>
<organism evidence="5 6">
    <name type="scientific">Amycolatopsis viridis</name>
    <dbReference type="NCBI Taxonomy" id="185678"/>
    <lineage>
        <taxon>Bacteria</taxon>
        <taxon>Bacillati</taxon>
        <taxon>Actinomycetota</taxon>
        <taxon>Actinomycetes</taxon>
        <taxon>Pseudonocardiales</taxon>
        <taxon>Pseudonocardiaceae</taxon>
        <taxon>Amycolatopsis</taxon>
    </lineage>
</organism>
<reference evidence="5 6" key="1">
    <citation type="submission" date="2020-03" db="EMBL/GenBank/DDBJ databases">
        <title>Sequencing the genomes of 1000 actinobacteria strains.</title>
        <authorList>
            <person name="Klenk H.-P."/>
        </authorList>
    </citation>
    <scope>NUCLEOTIDE SEQUENCE [LARGE SCALE GENOMIC DNA]</scope>
    <source>
        <strain evidence="5 6">DSM 45668</strain>
    </source>
</reference>
<dbReference type="SUPFAM" id="SSF53807">
    <property type="entry name" value="Helical backbone' metal receptor"/>
    <property type="match status" value="1"/>
</dbReference>
<feature type="domain" description="Fe/B12 periplasmic-binding" evidence="4">
    <location>
        <begin position="56"/>
        <end position="309"/>
    </location>
</feature>
<keyword evidence="2 3" id="KW-0732">Signal</keyword>
<dbReference type="Proteomes" id="UP000754495">
    <property type="component" value="Unassembled WGS sequence"/>
</dbReference>
<feature type="chain" id="PRO_5046206899" evidence="3">
    <location>
        <begin position="28"/>
        <end position="309"/>
    </location>
</feature>
<name>A0ABX0SQV4_9PSEU</name>
<dbReference type="InterPro" id="IPR002491">
    <property type="entry name" value="ABC_transptr_periplasmic_BD"/>
</dbReference>
<evidence type="ECO:0000313" key="6">
    <source>
        <dbReference type="Proteomes" id="UP000754495"/>
    </source>
</evidence>
<proteinExistence type="inferred from homology"/>
<sequence>MFRRFAPLLALLLVLTGCATRPSEDSAAPPDTEGTFPVTVAAPGAPPVTLDRQPQRIVSLSPSATETLFALGAGSQVVAVDSASDYPAQAPHTQLSGLSPDPEAIAAYHPDLVVVYADTFGLADALAKIGTKTLVMPDAKTLDDAYAQFAALGKATGHQAEGESLARQTRDDIDKVVAGTRKPARPLSYYWELDPTYYSATSATFIGQVLTRFGLTDIADGTDPKANGGYPQLSAERILQANPDLVFLADSKCCGQSAQTVAARPGWNTLTAVQRQQVIALDDDIASRWSPRIVELVRTVADAVAKAGA</sequence>
<dbReference type="InterPro" id="IPR050902">
    <property type="entry name" value="ABC_Transporter_SBP"/>
</dbReference>
<keyword evidence="6" id="KW-1185">Reference proteome</keyword>
<protein>
    <submittedName>
        <fullName evidence="5">Iron complex transport system substrate-binding protein</fullName>
    </submittedName>
</protein>
<dbReference type="PROSITE" id="PS51257">
    <property type="entry name" value="PROKAR_LIPOPROTEIN"/>
    <property type="match status" value="1"/>
</dbReference>
<dbReference type="NCBIfam" id="NF038402">
    <property type="entry name" value="TroA_like"/>
    <property type="match status" value="1"/>
</dbReference>
<evidence type="ECO:0000256" key="3">
    <source>
        <dbReference type="SAM" id="SignalP"/>
    </source>
</evidence>
<gene>
    <name evidence="5" type="ORF">FHX46_001868</name>
</gene>
<dbReference type="Gene3D" id="3.40.50.1980">
    <property type="entry name" value="Nitrogenase molybdenum iron protein domain"/>
    <property type="match status" value="2"/>
</dbReference>
<accession>A0ABX0SQV4</accession>
<dbReference type="PROSITE" id="PS50983">
    <property type="entry name" value="FE_B12_PBP"/>
    <property type="match status" value="1"/>
</dbReference>
<dbReference type="InterPro" id="IPR054828">
    <property type="entry name" value="Vit_B12_bind_prot"/>
</dbReference>
<comment type="caution">
    <text evidence="5">The sequence shown here is derived from an EMBL/GenBank/DDBJ whole genome shotgun (WGS) entry which is preliminary data.</text>
</comment>
<dbReference type="RefSeq" id="WP_167112456.1">
    <property type="nucleotide sequence ID" value="NZ_JAANOU010000001.1"/>
</dbReference>
<comment type="similarity">
    <text evidence="1">Belongs to the bacterial solute-binding protein 8 family.</text>
</comment>
<feature type="signal peptide" evidence="3">
    <location>
        <begin position="1"/>
        <end position="27"/>
    </location>
</feature>
<dbReference type="CDD" id="cd01143">
    <property type="entry name" value="YvrC"/>
    <property type="match status" value="1"/>
</dbReference>
<evidence type="ECO:0000256" key="1">
    <source>
        <dbReference type="ARBA" id="ARBA00008814"/>
    </source>
</evidence>
<evidence type="ECO:0000256" key="2">
    <source>
        <dbReference type="ARBA" id="ARBA00022729"/>
    </source>
</evidence>
<dbReference type="PANTHER" id="PTHR30535:SF34">
    <property type="entry name" value="MOLYBDATE-BINDING PROTEIN MOLA"/>
    <property type="match status" value="1"/>
</dbReference>
<evidence type="ECO:0000259" key="4">
    <source>
        <dbReference type="PROSITE" id="PS50983"/>
    </source>
</evidence>
<dbReference type="PANTHER" id="PTHR30535">
    <property type="entry name" value="VITAMIN B12-BINDING PROTEIN"/>
    <property type="match status" value="1"/>
</dbReference>